<proteinExistence type="inferred from homology"/>
<dbReference type="OrthoDB" id="9799225at2"/>
<evidence type="ECO:0000256" key="5">
    <source>
        <dbReference type="ARBA" id="ARBA00022692"/>
    </source>
</evidence>
<dbReference type="RefSeq" id="WP_145258147.1">
    <property type="nucleotide sequence ID" value="NZ_CP036279.1"/>
</dbReference>
<evidence type="ECO:0000256" key="7">
    <source>
        <dbReference type="ARBA" id="ARBA00023136"/>
    </source>
</evidence>
<feature type="transmembrane region" description="Helical" evidence="8">
    <location>
        <begin position="75"/>
        <end position="96"/>
    </location>
</feature>
<name>A0A518B3Q8_9BACT</name>
<dbReference type="GO" id="GO:0005886">
    <property type="term" value="C:plasma membrane"/>
    <property type="evidence" value="ECO:0007669"/>
    <property type="project" value="UniProtKB-SubCell"/>
</dbReference>
<evidence type="ECO:0000256" key="1">
    <source>
        <dbReference type="ARBA" id="ARBA00004651"/>
    </source>
</evidence>
<keyword evidence="10" id="KW-1185">Reference proteome</keyword>
<dbReference type="KEGG" id="knv:Pan216_24350"/>
<evidence type="ECO:0000256" key="6">
    <source>
        <dbReference type="ARBA" id="ARBA00022989"/>
    </source>
</evidence>
<comment type="subcellular location">
    <subcellularLocation>
        <location evidence="1">Cell membrane</location>
        <topology evidence="1">Multi-pass membrane protein</topology>
    </subcellularLocation>
</comment>
<gene>
    <name evidence="9" type="primary">tqsA</name>
    <name evidence="9" type="ORF">Pan216_24350</name>
</gene>
<evidence type="ECO:0000313" key="10">
    <source>
        <dbReference type="Proteomes" id="UP000317093"/>
    </source>
</evidence>
<sequence>MDHDSTPATPPATQELMTELRWQGRCLSVVALSTVVGMLYLLSSVLVPFVVAIFLTVGLKPILDLFQRYLLQSRLAAVTAAFVLGVALLLILGLAVTSSVDELTHDAAYQRSAAIATERIADLAEKLGLLPEISSDSPNALSSSDRLEIVLQKAATSAQQWLLNGMASLSSSLGIVLIYMYFLLLGASASPEASSELWEMIEGKLREYIVLKTVISIATGLAVWVVLALFQVPLAFLMGLLTFLLNYIPNFGPLVTCILPLPLIWLSPHLSVVSMIAATILTCGVQTVSGNVIEPRMMGSSFDLHPIVVLLALMVWYAIWGFVGVLLAVPMTAALKVILQRLDRTAPLARLLGGDLTVLTVGSQPA</sequence>
<feature type="transmembrane region" description="Helical" evidence="8">
    <location>
        <begin position="208"/>
        <end position="230"/>
    </location>
</feature>
<dbReference type="Proteomes" id="UP000317093">
    <property type="component" value="Chromosome"/>
</dbReference>
<keyword evidence="3" id="KW-0813">Transport</keyword>
<dbReference type="PANTHER" id="PTHR21716">
    <property type="entry name" value="TRANSMEMBRANE PROTEIN"/>
    <property type="match status" value="1"/>
</dbReference>
<dbReference type="AlphaFoldDB" id="A0A518B3Q8"/>
<feature type="transmembrane region" description="Helical" evidence="8">
    <location>
        <begin position="38"/>
        <end position="63"/>
    </location>
</feature>
<dbReference type="Pfam" id="PF01594">
    <property type="entry name" value="AI-2E_transport"/>
    <property type="match status" value="1"/>
</dbReference>
<keyword evidence="5 8" id="KW-0812">Transmembrane</keyword>
<keyword evidence="6 8" id="KW-1133">Transmembrane helix</keyword>
<evidence type="ECO:0000256" key="4">
    <source>
        <dbReference type="ARBA" id="ARBA00022475"/>
    </source>
</evidence>
<protein>
    <submittedName>
        <fullName evidence="9">AI-2 transport protein TqsA</fullName>
    </submittedName>
</protein>
<evidence type="ECO:0000256" key="8">
    <source>
        <dbReference type="SAM" id="Phobius"/>
    </source>
</evidence>
<keyword evidence="7 8" id="KW-0472">Membrane</keyword>
<reference evidence="9 10" key="1">
    <citation type="submission" date="2019-02" db="EMBL/GenBank/DDBJ databases">
        <title>Deep-cultivation of Planctomycetes and their phenomic and genomic characterization uncovers novel biology.</title>
        <authorList>
            <person name="Wiegand S."/>
            <person name="Jogler M."/>
            <person name="Boedeker C."/>
            <person name="Pinto D."/>
            <person name="Vollmers J."/>
            <person name="Rivas-Marin E."/>
            <person name="Kohn T."/>
            <person name="Peeters S.H."/>
            <person name="Heuer A."/>
            <person name="Rast P."/>
            <person name="Oberbeckmann S."/>
            <person name="Bunk B."/>
            <person name="Jeske O."/>
            <person name="Meyerdierks A."/>
            <person name="Storesund J.E."/>
            <person name="Kallscheuer N."/>
            <person name="Luecker S."/>
            <person name="Lage O.M."/>
            <person name="Pohl T."/>
            <person name="Merkel B.J."/>
            <person name="Hornburger P."/>
            <person name="Mueller R.-W."/>
            <person name="Bruemmer F."/>
            <person name="Labrenz M."/>
            <person name="Spormann A.M."/>
            <person name="Op den Camp H."/>
            <person name="Overmann J."/>
            <person name="Amann R."/>
            <person name="Jetten M.S.M."/>
            <person name="Mascher T."/>
            <person name="Medema M.H."/>
            <person name="Devos D.P."/>
            <person name="Kaster A.-K."/>
            <person name="Ovreas L."/>
            <person name="Rohde M."/>
            <person name="Galperin M.Y."/>
            <person name="Jogler C."/>
        </authorList>
    </citation>
    <scope>NUCLEOTIDE SEQUENCE [LARGE SCALE GENOMIC DNA]</scope>
    <source>
        <strain evidence="9 10">Pan216</strain>
    </source>
</reference>
<organism evidence="9 10">
    <name type="scientific">Kolteria novifilia</name>
    <dbReference type="NCBI Taxonomy" id="2527975"/>
    <lineage>
        <taxon>Bacteria</taxon>
        <taxon>Pseudomonadati</taxon>
        <taxon>Planctomycetota</taxon>
        <taxon>Planctomycetia</taxon>
        <taxon>Kolteriales</taxon>
        <taxon>Kolteriaceae</taxon>
        <taxon>Kolteria</taxon>
    </lineage>
</organism>
<dbReference type="EMBL" id="CP036279">
    <property type="protein sequence ID" value="QDU61574.1"/>
    <property type="molecule type" value="Genomic_DNA"/>
</dbReference>
<feature type="transmembrane region" description="Helical" evidence="8">
    <location>
        <begin position="166"/>
        <end position="187"/>
    </location>
</feature>
<evidence type="ECO:0000313" key="9">
    <source>
        <dbReference type="EMBL" id="QDU61574.1"/>
    </source>
</evidence>
<evidence type="ECO:0000256" key="3">
    <source>
        <dbReference type="ARBA" id="ARBA00022448"/>
    </source>
</evidence>
<evidence type="ECO:0000256" key="2">
    <source>
        <dbReference type="ARBA" id="ARBA00009773"/>
    </source>
</evidence>
<keyword evidence="4" id="KW-1003">Cell membrane</keyword>
<dbReference type="PANTHER" id="PTHR21716:SF53">
    <property type="entry name" value="PERMEASE PERM-RELATED"/>
    <property type="match status" value="1"/>
</dbReference>
<comment type="similarity">
    <text evidence="2">Belongs to the autoinducer-2 exporter (AI-2E) (TC 2.A.86) family.</text>
</comment>
<dbReference type="GO" id="GO:0055085">
    <property type="term" value="P:transmembrane transport"/>
    <property type="evidence" value="ECO:0007669"/>
    <property type="project" value="TreeGrafter"/>
</dbReference>
<dbReference type="InterPro" id="IPR002549">
    <property type="entry name" value="AI-2E-like"/>
</dbReference>
<feature type="transmembrane region" description="Helical" evidence="8">
    <location>
        <begin position="308"/>
        <end position="335"/>
    </location>
</feature>
<feature type="transmembrane region" description="Helical" evidence="8">
    <location>
        <begin position="236"/>
        <end position="263"/>
    </location>
</feature>
<accession>A0A518B3Q8</accession>